<dbReference type="Gene3D" id="2.40.50.100">
    <property type="match status" value="1"/>
</dbReference>
<dbReference type="EMBL" id="RBWU01000002">
    <property type="protein sequence ID" value="RKS76075.1"/>
    <property type="molecule type" value="Genomic_DNA"/>
</dbReference>
<evidence type="ECO:0000256" key="4">
    <source>
        <dbReference type="ARBA" id="ARBA00022679"/>
    </source>
</evidence>
<feature type="binding site" evidence="12">
    <location>
        <position position="877"/>
    </location>
    <ligand>
        <name>Zn(2+)</name>
        <dbReference type="ChEBI" id="CHEBI:29105"/>
        <label>2</label>
    </ligand>
</feature>
<dbReference type="Gene3D" id="1.10.132.30">
    <property type="match status" value="1"/>
</dbReference>
<feature type="coiled-coil region" evidence="14">
    <location>
        <begin position="155"/>
        <end position="222"/>
    </location>
</feature>
<keyword evidence="6 12" id="KW-0479">Metal-binding</keyword>
<feature type="binding site" evidence="12">
    <location>
        <position position="62"/>
    </location>
    <ligand>
        <name>Zn(2+)</name>
        <dbReference type="ChEBI" id="CHEBI:29105"/>
        <label>1</label>
    </ligand>
</feature>
<feature type="binding site" evidence="12">
    <location>
        <position position="60"/>
    </location>
    <ligand>
        <name>Zn(2+)</name>
        <dbReference type="ChEBI" id="CHEBI:29105"/>
        <label>1</label>
    </ligand>
</feature>
<organism evidence="16 17">
    <name type="scientific">Actinomadura pelletieri DSM 43383</name>
    <dbReference type="NCBI Taxonomy" id="1120940"/>
    <lineage>
        <taxon>Bacteria</taxon>
        <taxon>Bacillati</taxon>
        <taxon>Actinomycetota</taxon>
        <taxon>Actinomycetes</taxon>
        <taxon>Streptosporangiales</taxon>
        <taxon>Thermomonosporaceae</taxon>
        <taxon>Actinomadura</taxon>
    </lineage>
</organism>
<name>A0A495QRG7_9ACTN</name>
<gene>
    <name evidence="12" type="primary">rpoC</name>
    <name evidence="16" type="ORF">BZB76_1424</name>
</gene>
<evidence type="ECO:0000313" key="16">
    <source>
        <dbReference type="EMBL" id="RKS76075.1"/>
    </source>
</evidence>
<dbReference type="EC" id="2.7.7.6" evidence="12"/>
<evidence type="ECO:0000256" key="3">
    <source>
        <dbReference type="ARBA" id="ARBA00022478"/>
    </source>
</evidence>
<dbReference type="FunFam" id="4.10.860.120:FF:000001">
    <property type="entry name" value="DNA-directed RNA polymerase subunit beta"/>
    <property type="match status" value="1"/>
</dbReference>
<dbReference type="Pfam" id="PF04983">
    <property type="entry name" value="RNA_pol_Rpb1_3"/>
    <property type="match status" value="1"/>
</dbReference>
<feature type="binding site" evidence="12">
    <location>
        <position position="963"/>
    </location>
    <ligand>
        <name>Zn(2+)</name>
        <dbReference type="ChEBI" id="CHEBI:29105"/>
        <label>2</label>
    </ligand>
</feature>
<feature type="binding site" evidence="12">
    <location>
        <position position="960"/>
    </location>
    <ligand>
        <name>Zn(2+)</name>
        <dbReference type="ChEBI" id="CHEBI:29105"/>
        <label>2</label>
    </ligand>
</feature>
<dbReference type="NCBIfam" id="NF011498">
    <property type="entry name" value="PRK14906.1"/>
    <property type="match status" value="1"/>
</dbReference>
<dbReference type="GO" id="GO:0003899">
    <property type="term" value="F:DNA-directed RNA polymerase activity"/>
    <property type="evidence" value="ECO:0007669"/>
    <property type="project" value="UniProtKB-UniRule"/>
</dbReference>
<feature type="binding site" evidence="12">
    <location>
        <position position="537"/>
    </location>
    <ligand>
        <name>Mg(2+)</name>
        <dbReference type="ChEBI" id="CHEBI:18420"/>
    </ligand>
</feature>
<comment type="cofactor">
    <cofactor evidence="12">
        <name>Mg(2+)</name>
        <dbReference type="ChEBI" id="CHEBI:18420"/>
    </cofactor>
    <text evidence="12">Binds 1 Mg(2+) ion per subunit.</text>
</comment>
<dbReference type="Gene3D" id="1.10.150.390">
    <property type="match status" value="1"/>
</dbReference>
<comment type="similarity">
    <text evidence="2 12 13">Belongs to the RNA polymerase beta' chain family.</text>
</comment>
<dbReference type="Pfam" id="PF00623">
    <property type="entry name" value="RNA_pol_Rpb1_2"/>
    <property type="match status" value="2"/>
</dbReference>
<evidence type="ECO:0000259" key="15">
    <source>
        <dbReference type="SMART" id="SM00663"/>
    </source>
</evidence>
<keyword evidence="7 12" id="KW-0862">Zinc</keyword>
<dbReference type="Pfam" id="PF05000">
    <property type="entry name" value="RNA_pol_Rpb1_4"/>
    <property type="match status" value="1"/>
</dbReference>
<dbReference type="SMART" id="SM00663">
    <property type="entry name" value="RPOLA_N"/>
    <property type="match status" value="1"/>
</dbReference>
<keyword evidence="5 12" id="KW-0548">Nucleotidyltransferase</keyword>
<feature type="binding site" evidence="12">
    <location>
        <position position="539"/>
    </location>
    <ligand>
        <name>Mg(2+)</name>
        <dbReference type="ChEBI" id="CHEBI:18420"/>
    </ligand>
</feature>
<dbReference type="SUPFAM" id="SSF64484">
    <property type="entry name" value="beta and beta-prime subunits of DNA dependent RNA-polymerase"/>
    <property type="match status" value="1"/>
</dbReference>
<evidence type="ECO:0000256" key="12">
    <source>
        <dbReference type="HAMAP-Rule" id="MF_01322"/>
    </source>
</evidence>
<proteinExistence type="inferred from homology"/>
<dbReference type="InterPro" id="IPR045867">
    <property type="entry name" value="DNA-dir_RpoC_beta_prime"/>
</dbReference>
<dbReference type="InterPro" id="IPR000722">
    <property type="entry name" value="RNA_pol_asu"/>
</dbReference>
<evidence type="ECO:0000313" key="17">
    <source>
        <dbReference type="Proteomes" id="UP000274601"/>
    </source>
</evidence>
<comment type="catalytic activity">
    <reaction evidence="11 12 13">
        <text>RNA(n) + a ribonucleoside 5'-triphosphate = RNA(n+1) + diphosphate</text>
        <dbReference type="Rhea" id="RHEA:21248"/>
        <dbReference type="Rhea" id="RHEA-COMP:14527"/>
        <dbReference type="Rhea" id="RHEA-COMP:17342"/>
        <dbReference type="ChEBI" id="CHEBI:33019"/>
        <dbReference type="ChEBI" id="CHEBI:61557"/>
        <dbReference type="ChEBI" id="CHEBI:140395"/>
        <dbReference type="EC" id="2.7.7.6"/>
    </reaction>
</comment>
<feature type="binding site" evidence="12">
    <location>
        <position position="78"/>
    </location>
    <ligand>
        <name>Zn(2+)</name>
        <dbReference type="ChEBI" id="CHEBI:29105"/>
        <label>1</label>
    </ligand>
</feature>
<dbReference type="CDD" id="cd02655">
    <property type="entry name" value="RNAP_beta'_C"/>
    <property type="match status" value="1"/>
</dbReference>
<dbReference type="Gene3D" id="1.10.1790.20">
    <property type="match status" value="1"/>
</dbReference>
<dbReference type="CDD" id="cd01609">
    <property type="entry name" value="RNAP_beta'_N"/>
    <property type="match status" value="1"/>
</dbReference>
<feature type="domain" description="RNA polymerase N-terminal" evidence="15">
    <location>
        <begin position="310"/>
        <end position="589"/>
    </location>
</feature>
<keyword evidence="17" id="KW-1185">Reference proteome</keyword>
<comment type="caution">
    <text evidence="16">The sequence shown here is derived from an EMBL/GenBank/DDBJ whole genome shotgun (WGS) entry which is preliminary data.</text>
</comment>
<feature type="binding site" evidence="12">
    <location>
        <position position="75"/>
    </location>
    <ligand>
        <name>Zn(2+)</name>
        <dbReference type="ChEBI" id="CHEBI:29105"/>
        <label>1</label>
    </ligand>
</feature>
<dbReference type="GO" id="GO:0006351">
    <property type="term" value="P:DNA-templated transcription"/>
    <property type="evidence" value="ECO:0007669"/>
    <property type="project" value="UniProtKB-UniRule"/>
</dbReference>
<keyword evidence="3 12" id="KW-0240">DNA-directed RNA polymerase</keyword>
<dbReference type="FunFam" id="1.10.150.390:FF:000002">
    <property type="entry name" value="DNA-directed RNA polymerase subunit beta"/>
    <property type="match status" value="1"/>
</dbReference>
<dbReference type="InterPro" id="IPR007083">
    <property type="entry name" value="RNA_pol_Rpb1_4"/>
</dbReference>
<dbReference type="InterPro" id="IPR006592">
    <property type="entry name" value="RNA_pol_N"/>
</dbReference>
<feature type="binding site" evidence="12">
    <location>
        <position position="953"/>
    </location>
    <ligand>
        <name>Zn(2+)</name>
        <dbReference type="ChEBI" id="CHEBI:29105"/>
        <label>2</label>
    </ligand>
</feature>
<dbReference type="GO" id="GO:0000428">
    <property type="term" value="C:DNA-directed RNA polymerase complex"/>
    <property type="evidence" value="ECO:0007669"/>
    <property type="project" value="UniProtKB-KW"/>
</dbReference>
<evidence type="ECO:0000256" key="13">
    <source>
        <dbReference type="RuleBase" id="RU004279"/>
    </source>
</evidence>
<dbReference type="GO" id="GO:0008270">
    <property type="term" value="F:zinc ion binding"/>
    <property type="evidence" value="ECO:0007669"/>
    <property type="project" value="UniProtKB-UniRule"/>
</dbReference>
<dbReference type="GO" id="GO:0003677">
    <property type="term" value="F:DNA binding"/>
    <property type="evidence" value="ECO:0007669"/>
    <property type="project" value="UniProtKB-UniRule"/>
</dbReference>
<dbReference type="RefSeq" id="WP_121433514.1">
    <property type="nucleotide sequence ID" value="NZ_RBWU01000002.1"/>
</dbReference>
<keyword evidence="8 12" id="KW-0460">Magnesium</keyword>
<dbReference type="Proteomes" id="UP000274601">
    <property type="component" value="Unassembled WGS sequence"/>
</dbReference>
<keyword evidence="14" id="KW-0175">Coiled coil</keyword>
<evidence type="ECO:0000256" key="6">
    <source>
        <dbReference type="ARBA" id="ARBA00022723"/>
    </source>
</evidence>
<dbReference type="Gene3D" id="2.40.40.20">
    <property type="match status" value="1"/>
</dbReference>
<comment type="subunit">
    <text evidence="10 12">The RNAP catalytic core consists of 2 alpha, 1 beta, 1 beta' and 1 omega subunit. When a sigma factor is associated with the core the holoenzyme is formed, which can initiate transcription.</text>
</comment>
<evidence type="ECO:0000256" key="1">
    <source>
        <dbReference type="ARBA" id="ARBA00004026"/>
    </source>
</evidence>
<dbReference type="NCBIfam" id="TIGR02386">
    <property type="entry name" value="rpoC_TIGR"/>
    <property type="match status" value="1"/>
</dbReference>
<evidence type="ECO:0000256" key="5">
    <source>
        <dbReference type="ARBA" id="ARBA00022695"/>
    </source>
</evidence>
<dbReference type="FunFam" id="1.10.40.90:FF:000001">
    <property type="entry name" value="DNA-directed RNA polymerase subunit beta"/>
    <property type="match status" value="1"/>
</dbReference>
<dbReference type="Gene3D" id="4.10.860.120">
    <property type="entry name" value="RNA polymerase II, clamp domain"/>
    <property type="match status" value="1"/>
</dbReference>
<dbReference type="Gene3D" id="1.10.274.100">
    <property type="entry name" value="RNA polymerase Rpb1, domain 3"/>
    <property type="match status" value="2"/>
</dbReference>
<evidence type="ECO:0000256" key="10">
    <source>
        <dbReference type="ARBA" id="ARBA00025935"/>
    </source>
</evidence>
<dbReference type="Pfam" id="PF04997">
    <property type="entry name" value="RNA_pol_Rpb1_1"/>
    <property type="match status" value="1"/>
</dbReference>
<dbReference type="PANTHER" id="PTHR19376">
    <property type="entry name" value="DNA-DIRECTED RNA POLYMERASE"/>
    <property type="match status" value="1"/>
</dbReference>
<evidence type="ECO:0000256" key="9">
    <source>
        <dbReference type="ARBA" id="ARBA00023163"/>
    </source>
</evidence>
<sequence length="1290" mass="143654">MLDVNFFDELRIGLATADDIRQWSHGEVKKPETINYRTLKPEKDGLFCEKIFGPTRDWECYCGKYKRVRFKGIICERCGVEVTRAKVRRERMGHIELAAPVTHIWYFKGVPSRLGYLLDLAPKDLEKIIYFAAYMITSVDAERRDRDLPTLEAHISVERQQIEQARDAQVEARQQKLEGDLAELEEAGAKADQKRKVRDGAEREMKQLRDRAQRELDRLDEVWSRFKNLKVQDLEGDELLYREMRDRFGKYFEGGMGAAAIQARLQNFDLDAEAEKLRDIIRTGKGQKKARALKRLKVVSAFLNTRNSPLGMVLDCIPVIPPDLRPMVQLDGGRFATSDLNDLYRRVINRNNRLKRLLDLGAPEIIVNNEKRMLQEAVDALFDNGRRGRPVTGPGNRPLKSLSDMLKGKQGRFRQNLLGKRVDYSGRSVIVVGPQLKLHQCGLPKQMALELFKPFVMKRLVDLNHAQNIKSAKRMVERARPVVWDVLEEVITEHPVLLNRAPTLHRLGIQAFEPQLVEGKAIQIHPLVCTAFNADFDGDQMAVHLPLSAEAQAEARILMLSTNNILKPSDGKPVTMPTQDMVIGLYWLTTQKDGALGEGRSFSSVAEAIMAYDRGELDLQAKIHVRLKDVPPPRDWIAPEGYEPGRPYRLETTLGRAMFNETLPDDFPFVDDEIGKKQLSAIVNELAETYPKVQVANALDALKSTGFHWATRSGVTIAIDDVITPPSKQEILGGYEQRAEKVQREFNRGLITDDERKQELIEIWNKATADVAVDMERAFPKDNPIWMMIQSGARGNPLQLRQIAGMRGLVSNPKGETIPRPIKSSFREGLSVVEYFISTHGARKGLADTALRTADSGYLTRRLVDVAQDVIVREEDCGTDRTIPFEVADKLADGTLVKLATTETSLTGRTIAEDVVVDGTVIFPADTDLSDTVVTRLLEAGVDRVRTRSPLVCEAKIGVCAACYGRSLATGKRVDVGEAVGIIAAQSIGEPGTQLTMRTFHTGGVAGGDITHGLPRVTELFEARIPKGVAPISEVAGRVKIDETEKARKVVIVPDDGSDEIAYPVPMRSRLLVKEGEPVGVGQQLIAGAINPHEVLRILGPRAVQLHLVQEVQEVYRSQGVSIHDKHIEIIVRQMLKRVNILESGDTELLPGDLVERPIFEERNRNVVAEGGTPAAGRPVLMGITKASLATESWLSAASFQETTRVLTEAAMHAKSDPLLGLKENVIIGKLIPAGTGMPQYRNVRVEPTEEAKAAVYSVGSYDDGAEYAFGQGSGEAVPLEEYDFGQYNR</sequence>
<dbReference type="InterPro" id="IPR007080">
    <property type="entry name" value="RNA_pol_Rpb1_1"/>
</dbReference>
<comment type="cofactor">
    <cofactor evidence="12">
        <name>Zn(2+)</name>
        <dbReference type="ChEBI" id="CHEBI:29105"/>
    </cofactor>
    <text evidence="12">Binds 2 Zn(2+) ions per subunit.</text>
</comment>
<dbReference type="PANTHER" id="PTHR19376:SF54">
    <property type="entry name" value="DNA-DIRECTED RNA POLYMERASE SUBUNIT BETA"/>
    <property type="match status" value="1"/>
</dbReference>
<evidence type="ECO:0000256" key="11">
    <source>
        <dbReference type="ARBA" id="ARBA00048552"/>
    </source>
</evidence>
<keyword evidence="4 12" id="KW-0808">Transferase</keyword>
<keyword evidence="9 12" id="KW-0804">Transcription</keyword>
<evidence type="ECO:0000256" key="8">
    <source>
        <dbReference type="ARBA" id="ARBA00022842"/>
    </source>
</evidence>
<dbReference type="HAMAP" id="MF_01322">
    <property type="entry name" value="RNApol_bact_RpoC"/>
    <property type="match status" value="1"/>
</dbReference>
<evidence type="ECO:0000256" key="7">
    <source>
        <dbReference type="ARBA" id="ARBA00022833"/>
    </source>
</evidence>
<dbReference type="OrthoDB" id="9815296at2"/>
<protein>
    <recommendedName>
        <fullName evidence="12">DNA-directed RNA polymerase subunit beta'</fullName>
        <shortName evidence="12">RNAP subunit beta'</shortName>
        <ecNumber evidence="12">2.7.7.6</ecNumber>
    </recommendedName>
    <alternativeName>
        <fullName evidence="12">RNA polymerase subunit beta'</fullName>
    </alternativeName>
    <alternativeName>
        <fullName evidence="12">Transcriptase subunit beta'</fullName>
    </alternativeName>
</protein>
<evidence type="ECO:0000256" key="2">
    <source>
        <dbReference type="ARBA" id="ARBA00006460"/>
    </source>
</evidence>
<dbReference type="InterPro" id="IPR012754">
    <property type="entry name" value="DNA-dir_RpoC_beta_prime_bact"/>
</dbReference>
<dbReference type="GO" id="GO:0000287">
    <property type="term" value="F:magnesium ion binding"/>
    <property type="evidence" value="ECO:0007669"/>
    <property type="project" value="UniProtKB-UniRule"/>
</dbReference>
<dbReference type="Gene3D" id="1.10.40.90">
    <property type="match status" value="1"/>
</dbReference>
<accession>A0A495QRG7</accession>
<dbReference type="InterPro" id="IPR007066">
    <property type="entry name" value="RNA_pol_Rpb1_3"/>
</dbReference>
<dbReference type="InterPro" id="IPR038120">
    <property type="entry name" value="Rpb1_funnel_sf"/>
</dbReference>
<feature type="binding site" evidence="12">
    <location>
        <position position="535"/>
    </location>
    <ligand>
        <name>Mg(2+)</name>
        <dbReference type="ChEBI" id="CHEBI:18420"/>
    </ligand>
</feature>
<dbReference type="InterPro" id="IPR044893">
    <property type="entry name" value="RNA_pol_Rpb1_clamp_domain"/>
</dbReference>
<dbReference type="Pfam" id="PF04998">
    <property type="entry name" value="RNA_pol_Rpb1_5"/>
    <property type="match status" value="1"/>
</dbReference>
<reference evidence="16 17" key="1">
    <citation type="submission" date="2018-10" db="EMBL/GenBank/DDBJ databases">
        <title>Genomic Encyclopedia of Archaeal and Bacterial Type Strains, Phase II (KMG-II): from individual species to whole genera.</title>
        <authorList>
            <person name="Goeker M."/>
        </authorList>
    </citation>
    <scope>NUCLEOTIDE SEQUENCE [LARGE SCALE GENOMIC DNA]</scope>
    <source>
        <strain evidence="16 17">DSM 43383</strain>
    </source>
</reference>
<evidence type="ECO:0000256" key="14">
    <source>
        <dbReference type="SAM" id="Coils"/>
    </source>
</evidence>
<comment type="function">
    <text evidence="1 12 13">DNA-dependent RNA polymerase catalyzes the transcription of DNA into RNA using the four ribonucleoside triphosphates as substrates.</text>
</comment>
<dbReference type="InterPro" id="IPR042102">
    <property type="entry name" value="RNA_pol_Rpb1_3_sf"/>
</dbReference>
<dbReference type="InterPro" id="IPR007081">
    <property type="entry name" value="RNA_pol_Rpb1_5"/>
</dbReference>